<keyword evidence="1" id="KW-0812">Transmembrane</keyword>
<proteinExistence type="predicted"/>
<feature type="transmembrane region" description="Helical" evidence="1">
    <location>
        <begin position="211"/>
        <end position="234"/>
    </location>
</feature>
<reference evidence="2 3" key="1">
    <citation type="submission" date="2024-03" db="EMBL/GenBank/DDBJ databases">
        <title>Bacilli Hybrid Assemblies.</title>
        <authorList>
            <person name="Kovac J."/>
        </authorList>
    </citation>
    <scope>NUCLEOTIDE SEQUENCE [LARGE SCALE GENOMIC DNA]</scope>
    <source>
        <strain evidence="2 3">FSL R7-0666</strain>
    </source>
</reference>
<dbReference type="EMBL" id="JBCITK010000001">
    <property type="protein sequence ID" value="MEN0642309.1"/>
    <property type="molecule type" value="Genomic_DNA"/>
</dbReference>
<feature type="transmembrane region" description="Helical" evidence="1">
    <location>
        <begin position="183"/>
        <end position="204"/>
    </location>
</feature>
<feature type="transmembrane region" description="Helical" evidence="1">
    <location>
        <begin position="21"/>
        <end position="48"/>
    </location>
</feature>
<name>A0ABU9VEQ3_9BACI</name>
<evidence type="ECO:0000313" key="2">
    <source>
        <dbReference type="EMBL" id="MEN0642309.1"/>
    </source>
</evidence>
<evidence type="ECO:0000313" key="3">
    <source>
        <dbReference type="Proteomes" id="UP001418796"/>
    </source>
</evidence>
<dbReference type="RefSeq" id="WP_343129440.1">
    <property type="nucleotide sequence ID" value="NZ_JBCITK010000001.1"/>
</dbReference>
<feature type="transmembrane region" description="Helical" evidence="1">
    <location>
        <begin position="293"/>
        <end position="314"/>
    </location>
</feature>
<accession>A0ABU9VEQ3</accession>
<sequence length="378" mass="42840">MKRRIKLSKGNELKEILKYPFVPPILLAIGGGFIYLCGHLLITTYLLGEEFRFIDFFLDPLPLPYGHIIAAGSIINLLIIGFIVLVIYIVKYIEKRKWINVLVLILALLIFGFLVTNLYSSNEFESININGLIIVLSGLVMATIIIASIYAMNNGIIAISAIAYWIVFVTILLSKFSFNEEDLVFLIIPLLILIYIVCHSALLISLKLKVVFVKITIIALPYCLIFSGLITLNINRINILKNIPSIWILIFLTIIFLSLSILLYSKFEKQLNAFIKIKLVYHEALNLLKSIPLLLRTILISVSLILLLPSLIIVCGKILNEIDPQLKSQILIIDDEEIVGRYIGENNGLHYYIDKNGLSRTQAIIKVYPNFESENDFN</sequence>
<keyword evidence="3" id="KW-1185">Reference proteome</keyword>
<keyword evidence="1" id="KW-0472">Membrane</keyword>
<feature type="transmembrane region" description="Helical" evidence="1">
    <location>
        <begin position="68"/>
        <end position="89"/>
    </location>
</feature>
<dbReference type="Proteomes" id="UP001418796">
    <property type="component" value="Unassembled WGS sequence"/>
</dbReference>
<evidence type="ECO:0000256" key="1">
    <source>
        <dbReference type="SAM" id="Phobius"/>
    </source>
</evidence>
<gene>
    <name evidence="2" type="ORF">MKY91_03920</name>
</gene>
<keyword evidence="1" id="KW-1133">Transmembrane helix</keyword>
<organism evidence="2 3">
    <name type="scientific">Alkalicoccobacillus gibsonii</name>
    <dbReference type="NCBI Taxonomy" id="79881"/>
    <lineage>
        <taxon>Bacteria</taxon>
        <taxon>Bacillati</taxon>
        <taxon>Bacillota</taxon>
        <taxon>Bacilli</taxon>
        <taxon>Bacillales</taxon>
        <taxon>Bacillaceae</taxon>
        <taxon>Alkalicoccobacillus</taxon>
    </lineage>
</organism>
<feature type="transmembrane region" description="Helical" evidence="1">
    <location>
        <begin position="246"/>
        <end position="264"/>
    </location>
</feature>
<comment type="caution">
    <text evidence="2">The sequence shown here is derived from an EMBL/GenBank/DDBJ whole genome shotgun (WGS) entry which is preliminary data.</text>
</comment>
<feature type="transmembrane region" description="Helical" evidence="1">
    <location>
        <begin position="101"/>
        <end position="119"/>
    </location>
</feature>
<feature type="transmembrane region" description="Helical" evidence="1">
    <location>
        <begin position="131"/>
        <end position="150"/>
    </location>
</feature>
<evidence type="ECO:0008006" key="4">
    <source>
        <dbReference type="Google" id="ProtNLM"/>
    </source>
</evidence>
<feature type="transmembrane region" description="Helical" evidence="1">
    <location>
        <begin position="157"/>
        <end position="177"/>
    </location>
</feature>
<protein>
    <recommendedName>
        <fullName evidence="4">DUF998 domain-containing protein</fullName>
    </recommendedName>
</protein>